<name>A0A8G0P6Y6_9FLAO</name>
<keyword evidence="1" id="KW-0732">Signal</keyword>
<accession>A0A8G0P6Y6</accession>
<proteinExistence type="predicted"/>
<gene>
    <name evidence="2" type="ORF">JJC05_04840</name>
</gene>
<organism evidence="2">
    <name type="scientific">Flavobacterium columnare</name>
    <dbReference type="NCBI Taxonomy" id="996"/>
    <lineage>
        <taxon>Bacteria</taxon>
        <taxon>Pseudomonadati</taxon>
        <taxon>Bacteroidota</taxon>
        <taxon>Flavobacteriia</taxon>
        <taxon>Flavobacteriales</taxon>
        <taxon>Flavobacteriaceae</taxon>
        <taxon>Flavobacterium</taxon>
    </lineage>
</organism>
<protein>
    <submittedName>
        <fullName evidence="2">Uncharacterized protein</fullName>
    </submittedName>
</protein>
<feature type="signal peptide" evidence="1">
    <location>
        <begin position="1"/>
        <end position="18"/>
    </location>
</feature>
<evidence type="ECO:0000256" key="1">
    <source>
        <dbReference type="SAM" id="SignalP"/>
    </source>
</evidence>
<feature type="chain" id="PRO_5034499547" evidence="1">
    <location>
        <begin position="19"/>
        <end position="87"/>
    </location>
</feature>
<reference evidence="2" key="1">
    <citation type="submission" date="2020-12" db="EMBL/GenBank/DDBJ databases">
        <title>Genome sequencing of genetic groups of Flavobacterium columnare.</title>
        <authorList>
            <person name="Waldbieser G.C."/>
            <person name="Griffin M.J."/>
            <person name="LaFrentz B.R."/>
        </authorList>
    </citation>
    <scope>NUCLEOTIDE SEQUENCE</scope>
    <source>
        <strain evidence="2">90-106</strain>
    </source>
</reference>
<dbReference type="EMBL" id="CP067378">
    <property type="protein sequence ID" value="QYS89597.1"/>
    <property type="molecule type" value="Genomic_DNA"/>
</dbReference>
<dbReference type="Proteomes" id="UP000824721">
    <property type="component" value="Chromosome"/>
</dbReference>
<dbReference type="AlphaFoldDB" id="A0A8G0P6Y6"/>
<evidence type="ECO:0000313" key="2">
    <source>
        <dbReference type="EMBL" id="QYS89597.1"/>
    </source>
</evidence>
<dbReference type="KEGG" id="fdv:JJC05_04840"/>
<sequence length="87" mass="10209">MRNKFLFLSLFVINLCFAQFTAKEYDSEEFNQFKASKTYVVLTGDEKFDTELTKSMSNTGKQHPIQSFQVKNLKQKLPIKQPLLYAY</sequence>